<gene>
    <name evidence="2" type="ORF">BGW36DRAFT_452023</name>
</gene>
<name>A0AAD4PZL1_9EURO</name>
<dbReference type="AlphaFoldDB" id="A0AAD4PZL1"/>
<proteinExistence type="predicted"/>
<evidence type="ECO:0000313" key="3">
    <source>
        <dbReference type="Proteomes" id="UP001201262"/>
    </source>
</evidence>
<feature type="compositionally biased region" description="Basic and acidic residues" evidence="1">
    <location>
        <begin position="143"/>
        <end position="179"/>
    </location>
</feature>
<comment type="caution">
    <text evidence="2">The sequence shown here is derived from an EMBL/GenBank/DDBJ whole genome shotgun (WGS) entry which is preliminary data.</text>
</comment>
<evidence type="ECO:0000313" key="2">
    <source>
        <dbReference type="EMBL" id="KAH8696472.1"/>
    </source>
</evidence>
<evidence type="ECO:0000256" key="1">
    <source>
        <dbReference type="SAM" id="MobiDB-lite"/>
    </source>
</evidence>
<feature type="region of interest" description="Disordered" evidence="1">
    <location>
        <begin position="143"/>
        <end position="190"/>
    </location>
</feature>
<feature type="compositionally biased region" description="Polar residues" evidence="1">
    <location>
        <begin position="180"/>
        <end position="189"/>
    </location>
</feature>
<accession>A0AAD4PZL1</accession>
<dbReference type="RefSeq" id="XP_046071408.1">
    <property type="nucleotide sequence ID" value="XM_046221836.1"/>
</dbReference>
<keyword evidence="3" id="KW-1185">Reference proteome</keyword>
<feature type="non-terminal residue" evidence="2">
    <location>
        <position position="1"/>
    </location>
</feature>
<reference evidence="2" key="1">
    <citation type="submission" date="2021-12" db="EMBL/GenBank/DDBJ databases">
        <title>Convergent genome expansion in fungi linked to evolution of root-endophyte symbiosis.</title>
        <authorList>
            <consortium name="DOE Joint Genome Institute"/>
            <person name="Ke Y.-H."/>
            <person name="Bonito G."/>
            <person name="Liao H.-L."/>
            <person name="Looney B."/>
            <person name="Rojas-Flechas A."/>
            <person name="Nash J."/>
            <person name="Hameed K."/>
            <person name="Schadt C."/>
            <person name="Martin F."/>
            <person name="Crous P.W."/>
            <person name="Miettinen O."/>
            <person name="Magnuson J.K."/>
            <person name="Labbe J."/>
            <person name="Jacobson D."/>
            <person name="Doktycz M.J."/>
            <person name="Veneault-Fourrey C."/>
            <person name="Kuo A."/>
            <person name="Mondo S."/>
            <person name="Calhoun S."/>
            <person name="Riley R."/>
            <person name="Ohm R."/>
            <person name="LaButti K."/>
            <person name="Andreopoulos B."/>
            <person name="Pangilinan J."/>
            <person name="Nolan M."/>
            <person name="Tritt A."/>
            <person name="Clum A."/>
            <person name="Lipzen A."/>
            <person name="Daum C."/>
            <person name="Barry K."/>
            <person name="Grigoriev I.V."/>
            <person name="Vilgalys R."/>
        </authorList>
    </citation>
    <scope>NUCLEOTIDE SEQUENCE</scope>
    <source>
        <strain evidence="2">PMI_201</strain>
    </source>
</reference>
<protein>
    <submittedName>
        <fullName evidence="2">Uncharacterized protein</fullName>
    </submittedName>
</protein>
<dbReference type="GeneID" id="70252123"/>
<sequence>QQELRQLQIQLELLRKQLSVQSIELYNAQIRLWALSIEVLNLQRGIEEIMRQQAEENTMWAYLASFFSRNSQEAEVKKTQRDRDRLQKIATRSIKENIVKQQNSIIQTYKRAIDTINENIHSTETKIRVREDQERRKIEKEILRQKRNKMKEQEEKKAREATKKRERKAKESHEADQAKNKQNSHSKQTCLHRCWWN</sequence>
<dbReference type="EMBL" id="JAJTJA010000007">
    <property type="protein sequence ID" value="KAH8696472.1"/>
    <property type="molecule type" value="Genomic_DNA"/>
</dbReference>
<organism evidence="2 3">
    <name type="scientific">Talaromyces proteolyticus</name>
    <dbReference type="NCBI Taxonomy" id="1131652"/>
    <lineage>
        <taxon>Eukaryota</taxon>
        <taxon>Fungi</taxon>
        <taxon>Dikarya</taxon>
        <taxon>Ascomycota</taxon>
        <taxon>Pezizomycotina</taxon>
        <taxon>Eurotiomycetes</taxon>
        <taxon>Eurotiomycetidae</taxon>
        <taxon>Eurotiales</taxon>
        <taxon>Trichocomaceae</taxon>
        <taxon>Talaromyces</taxon>
        <taxon>Talaromyces sect. Bacilispori</taxon>
    </lineage>
</organism>
<dbReference type="Proteomes" id="UP001201262">
    <property type="component" value="Unassembled WGS sequence"/>
</dbReference>